<dbReference type="PANTHER" id="PTHR31973:SF195">
    <property type="entry name" value="MUDR FAMILY TRANSPOSASE"/>
    <property type="match status" value="1"/>
</dbReference>
<sequence>MQNFIKRWSGDSFGQMWPAARAYRNEVFEKIMAEIFTAAPDVWPWIRDHHSLKWMRCAFNPDIKCNHITNNLAEVFNNWAKDIKDLPVVDLVDKLREMIMVLWRKRRRIGERLHGKILPAIMVQLKARTRRLGYLRVVSSANWSAEVHDNGIRHIVKLRIKECTCLAWQHTGKLCEHALAFLTTQKNVQLEEFVHEFYSVDKFRAAYERVIEPMIDKTQWPKVDKWSEVQLLVQGVA</sequence>
<dbReference type="SMART" id="SM00575">
    <property type="entry name" value="ZnF_PMZ"/>
    <property type="match status" value="1"/>
</dbReference>
<evidence type="ECO:0000313" key="6">
    <source>
        <dbReference type="EMBL" id="JAD90901.1"/>
    </source>
</evidence>
<organism evidence="6">
    <name type="scientific">Arundo donax</name>
    <name type="common">Giant reed</name>
    <name type="synonym">Donax arundinaceus</name>
    <dbReference type="NCBI Taxonomy" id="35708"/>
    <lineage>
        <taxon>Eukaryota</taxon>
        <taxon>Viridiplantae</taxon>
        <taxon>Streptophyta</taxon>
        <taxon>Embryophyta</taxon>
        <taxon>Tracheophyta</taxon>
        <taxon>Spermatophyta</taxon>
        <taxon>Magnoliopsida</taxon>
        <taxon>Liliopsida</taxon>
        <taxon>Poales</taxon>
        <taxon>Poaceae</taxon>
        <taxon>PACMAD clade</taxon>
        <taxon>Arundinoideae</taxon>
        <taxon>Arundineae</taxon>
        <taxon>Arundo</taxon>
    </lineage>
</organism>
<dbReference type="EMBL" id="GBRH01206994">
    <property type="protein sequence ID" value="JAD90901.1"/>
    <property type="molecule type" value="Transcribed_RNA"/>
</dbReference>
<dbReference type="GO" id="GO:0008270">
    <property type="term" value="F:zinc ion binding"/>
    <property type="evidence" value="ECO:0007669"/>
    <property type="project" value="UniProtKB-KW"/>
</dbReference>
<accession>A0A0A9DSX2</accession>
<dbReference type="InterPro" id="IPR006564">
    <property type="entry name" value="Znf_PMZ"/>
</dbReference>
<dbReference type="Pfam" id="PF04434">
    <property type="entry name" value="SWIM"/>
    <property type="match status" value="1"/>
</dbReference>
<dbReference type="InterPro" id="IPR007527">
    <property type="entry name" value="Znf_SWIM"/>
</dbReference>
<reference evidence="6" key="2">
    <citation type="journal article" date="2015" name="Data Brief">
        <title>Shoot transcriptome of the giant reed, Arundo donax.</title>
        <authorList>
            <person name="Barrero R.A."/>
            <person name="Guerrero F.D."/>
            <person name="Moolhuijzen P."/>
            <person name="Goolsby J.A."/>
            <person name="Tidwell J."/>
            <person name="Bellgard S.E."/>
            <person name="Bellgard M.I."/>
        </authorList>
    </citation>
    <scope>NUCLEOTIDE SEQUENCE</scope>
    <source>
        <tissue evidence="6">Shoot tissue taken approximately 20 cm above the soil surface</tissue>
    </source>
</reference>
<evidence type="ECO:0000256" key="3">
    <source>
        <dbReference type="ARBA" id="ARBA00022833"/>
    </source>
</evidence>
<reference evidence="6" key="1">
    <citation type="submission" date="2014-09" db="EMBL/GenBank/DDBJ databases">
        <authorList>
            <person name="Magalhaes I.L.F."/>
            <person name="Oliveira U."/>
            <person name="Santos F.R."/>
            <person name="Vidigal T.H.D.A."/>
            <person name="Brescovit A.D."/>
            <person name="Santos A.J."/>
        </authorList>
    </citation>
    <scope>NUCLEOTIDE SEQUENCE</scope>
    <source>
        <tissue evidence="6">Shoot tissue taken approximately 20 cm above the soil surface</tissue>
    </source>
</reference>
<proteinExistence type="predicted"/>
<feature type="domain" description="SWIM-type" evidence="5">
    <location>
        <begin position="154"/>
        <end position="186"/>
    </location>
</feature>
<dbReference type="PROSITE" id="PS50966">
    <property type="entry name" value="ZF_SWIM"/>
    <property type="match status" value="1"/>
</dbReference>
<protein>
    <recommendedName>
        <fullName evidence="5">SWIM-type domain-containing protein</fullName>
    </recommendedName>
</protein>
<dbReference type="PANTHER" id="PTHR31973">
    <property type="entry name" value="POLYPROTEIN, PUTATIVE-RELATED"/>
    <property type="match status" value="1"/>
</dbReference>
<evidence type="ECO:0000256" key="4">
    <source>
        <dbReference type="PROSITE-ProRule" id="PRU00325"/>
    </source>
</evidence>
<name>A0A0A9DSX2_ARUDO</name>
<evidence type="ECO:0000259" key="5">
    <source>
        <dbReference type="PROSITE" id="PS50966"/>
    </source>
</evidence>
<keyword evidence="2 4" id="KW-0863">Zinc-finger</keyword>
<evidence type="ECO:0000256" key="1">
    <source>
        <dbReference type="ARBA" id="ARBA00022723"/>
    </source>
</evidence>
<evidence type="ECO:0000256" key="2">
    <source>
        <dbReference type="ARBA" id="ARBA00022771"/>
    </source>
</evidence>
<keyword evidence="3" id="KW-0862">Zinc</keyword>
<keyword evidence="1" id="KW-0479">Metal-binding</keyword>
<dbReference type="AlphaFoldDB" id="A0A0A9DSX2"/>